<accession>A0A8J8PBA3</accession>
<name>A0A8J8PBA3_9ARCH</name>
<comment type="caution">
    <text evidence="1">The sequence shown here is derived from an EMBL/GenBank/DDBJ whole genome shotgun (WGS) entry which is preliminary data.</text>
</comment>
<dbReference type="Proteomes" id="UP000752814">
    <property type="component" value="Unassembled WGS sequence"/>
</dbReference>
<reference evidence="1" key="1">
    <citation type="submission" date="2016-03" db="EMBL/GenBank/DDBJ databases">
        <authorList>
            <person name="Borrel G."/>
            <person name="Mccann A."/>
            <person name="O'Toole P.W."/>
        </authorList>
    </citation>
    <scope>NUCLEOTIDE SEQUENCE</scope>
    <source>
        <strain evidence="1">183</strain>
    </source>
</reference>
<dbReference type="GeneID" id="41323916"/>
<protein>
    <submittedName>
        <fullName evidence="1">Uncharacterized protein</fullName>
    </submittedName>
</protein>
<dbReference type="RefSeq" id="WP_020449376.1">
    <property type="nucleotide sequence ID" value="NZ_CAYAXV010000005.1"/>
</dbReference>
<evidence type="ECO:0000313" key="2">
    <source>
        <dbReference type="Proteomes" id="UP000752814"/>
    </source>
</evidence>
<evidence type="ECO:0000313" key="1">
    <source>
        <dbReference type="EMBL" id="TQS82969.1"/>
    </source>
</evidence>
<dbReference type="EMBL" id="LVVT01000014">
    <property type="protein sequence ID" value="TQS82969.1"/>
    <property type="molecule type" value="Genomic_DNA"/>
</dbReference>
<gene>
    <name evidence="1" type="ORF">A3207_03250</name>
</gene>
<dbReference type="AlphaFoldDB" id="A0A8J8PBA3"/>
<sequence>MSVNSETDETKTDIMLYLDEDEYELAEKMAKKLGFEAVSEFIIHVMKYYLDSTDDKWEQIYQNTCED</sequence>
<proteinExistence type="predicted"/>
<organism evidence="1 2">
    <name type="scientific">Candidatus Methanomassiliicoccus intestinalis</name>
    <dbReference type="NCBI Taxonomy" id="1406512"/>
    <lineage>
        <taxon>Archaea</taxon>
        <taxon>Methanobacteriati</taxon>
        <taxon>Thermoplasmatota</taxon>
        <taxon>Thermoplasmata</taxon>
        <taxon>Methanomassiliicoccales</taxon>
        <taxon>Methanomassiliicoccaceae</taxon>
        <taxon>Methanomassiliicoccus</taxon>
    </lineage>
</organism>